<comment type="caution">
    <text evidence="4">The sequence shown here is derived from an EMBL/GenBank/DDBJ whole genome shotgun (WGS) entry which is preliminary data.</text>
</comment>
<name>A0AAV9JKR0_9PEZI</name>
<evidence type="ECO:0000256" key="1">
    <source>
        <dbReference type="ARBA" id="ARBA00022737"/>
    </source>
</evidence>
<keyword evidence="1" id="KW-0677">Repeat</keyword>
<organism evidence="4 5">
    <name type="scientific">Oleoguttula mirabilis</name>
    <dbReference type="NCBI Taxonomy" id="1507867"/>
    <lineage>
        <taxon>Eukaryota</taxon>
        <taxon>Fungi</taxon>
        <taxon>Dikarya</taxon>
        <taxon>Ascomycota</taxon>
        <taxon>Pezizomycotina</taxon>
        <taxon>Dothideomycetes</taxon>
        <taxon>Dothideomycetidae</taxon>
        <taxon>Mycosphaerellales</taxon>
        <taxon>Teratosphaeriaceae</taxon>
        <taxon>Oleoguttula</taxon>
    </lineage>
</organism>
<evidence type="ECO:0000256" key="2">
    <source>
        <dbReference type="SAM" id="Coils"/>
    </source>
</evidence>
<dbReference type="Proteomes" id="UP001324427">
    <property type="component" value="Unassembled WGS sequence"/>
</dbReference>
<dbReference type="PANTHER" id="PTHR40619:SF3">
    <property type="entry name" value="FUNGAL STAND N-TERMINAL GOODBYE DOMAIN-CONTAINING PROTEIN"/>
    <property type="match status" value="1"/>
</dbReference>
<dbReference type="PANTHER" id="PTHR40619">
    <property type="entry name" value="FUNGAL STAND N-TERMINAL GOODBYE DOMAIN-CONTAINING PROTEIN"/>
    <property type="match status" value="1"/>
</dbReference>
<dbReference type="EMBL" id="JAVFHQ010000017">
    <property type="protein sequence ID" value="KAK4545906.1"/>
    <property type="molecule type" value="Genomic_DNA"/>
</dbReference>
<feature type="domain" description="Nephrocystin 3-like N-terminal" evidence="3">
    <location>
        <begin position="199"/>
        <end position="379"/>
    </location>
</feature>
<keyword evidence="5" id="KW-1185">Reference proteome</keyword>
<keyword evidence="2" id="KW-0175">Coiled coil</keyword>
<sequence>MAKTFESLQWIVVELTRSAAKKGPMAFLKQESYAGSLRTSLDEVEKLSDQFDRIAMTCDRAKLHNVEKVAISTKDQIGVEHLMTNARVAQTGEAVVSELKSYLNGMAQQFKTDVASHLMAFLGSQIDSRQQILTEQAPQPLKVLSKAQRMLKQAEQQRKRTERRAAILASLQYGGAELRRDLEENLEAISTSADRVHYLVAEPQLMNWLIEPSNAVLLVNGNCAASERNTSTSFIAAKLVETIAIASAGRSGTQYGSIGLYFFCAEHFRSHADRLAGPAGLLRSFIGELLSSSASFKLRQTRKTVLTIDLSDMVQLWAMFETLVAQLPTTVVLFCILDSITEYEMSDRRPETEYLVGSLIALSRRNARAGGCVVKVLLTCPLTSRSLHYSLEPWEVIDVPDQAPAVGGFADSAWAASGVAGLLRY</sequence>
<reference evidence="4 5" key="1">
    <citation type="submission" date="2021-11" db="EMBL/GenBank/DDBJ databases">
        <title>Black yeast isolated from Biological Soil Crust.</title>
        <authorList>
            <person name="Kurbessoian T."/>
        </authorList>
    </citation>
    <scope>NUCLEOTIDE SEQUENCE [LARGE SCALE GENOMIC DNA]</scope>
    <source>
        <strain evidence="4 5">CCFEE 5522</strain>
    </source>
</reference>
<evidence type="ECO:0000313" key="5">
    <source>
        <dbReference type="Proteomes" id="UP001324427"/>
    </source>
</evidence>
<proteinExistence type="predicted"/>
<evidence type="ECO:0000313" key="4">
    <source>
        <dbReference type="EMBL" id="KAK4545906.1"/>
    </source>
</evidence>
<dbReference type="InterPro" id="IPR056884">
    <property type="entry name" value="NPHP3-like_N"/>
</dbReference>
<gene>
    <name evidence="4" type="ORF">LTR36_002470</name>
</gene>
<dbReference type="AlphaFoldDB" id="A0AAV9JKR0"/>
<protein>
    <recommendedName>
        <fullName evidence="3">Nephrocystin 3-like N-terminal domain-containing protein</fullName>
    </recommendedName>
</protein>
<feature type="coiled-coil region" evidence="2">
    <location>
        <begin position="144"/>
        <end position="171"/>
    </location>
</feature>
<accession>A0AAV9JKR0</accession>
<evidence type="ECO:0000259" key="3">
    <source>
        <dbReference type="Pfam" id="PF24883"/>
    </source>
</evidence>
<dbReference type="Pfam" id="PF24883">
    <property type="entry name" value="NPHP3_N"/>
    <property type="match status" value="1"/>
</dbReference>